<dbReference type="KEGG" id="mbr:MONBRDRAFT_32127"/>
<evidence type="ECO:0000256" key="4">
    <source>
        <dbReference type="ARBA" id="ARBA00023136"/>
    </source>
</evidence>
<reference evidence="8 9" key="1">
    <citation type="journal article" date="2008" name="Nature">
        <title>The genome of the choanoflagellate Monosiga brevicollis and the origin of metazoans.</title>
        <authorList>
            <consortium name="JGI Sequencing"/>
            <person name="King N."/>
            <person name="Westbrook M.J."/>
            <person name="Young S.L."/>
            <person name="Kuo A."/>
            <person name="Abedin M."/>
            <person name="Chapman J."/>
            <person name="Fairclough S."/>
            <person name="Hellsten U."/>
            <person name="Isogai Y."/>
            <person name="Letunic I."/>
            <person name="Marr M."/>
            <person name="Pincus D."/>
            <person name="Putnam N."/>
            <person name="Rokas A."/>
            <person name="Wright K.J."/>
            <person name="Zuzow R."/>
            <person name="Dirks W."/>
            <person name="Good M."/>
            <person name="Goodstein D."/>
            <person name="Lemons D."/>
            <person name="Li W."/>
            <person name="Lyons J.B."/>
            <person name="Morris A."/>
            <person name="Nichols S."/>
            <person name="Richter D.J."/>
            <person name="Salamov A."/>
            <person name="Bork P."/>
            <person name="Lim W.A."/>
            <person name="Manning G."/>
            <person name="Miller W.T."/>
            <person name="McGinnis W."/>
            <person name="Shapiro H."/>
            <person name="Tjian R."/>
            <person name="Grigoriev I.V."/>
            <person name="Rokhsar D."/>
        </authorList>
    </citation>
    <scope>NUCLEOTIDE SEQUENCE [LARGE SCALE GENOMIC DNA]</scope>
    <source>
        <strain evidence="9">MX1 / ATCC 50154</strain>
    </source>
</reference>
<feature type="compositionally biased region" description="Low complexity" evidence="5">
    <location>
        <begin position="1247"/>
        <end position="1256"/>
    </location>
</feature>
<organism evidence="8 9">
    <name type="scientific">Monosiga brevicollis</name>
    <name type="common">Choanoflagellate</name>
    <dbReference type="NCBI Taxonomy" id="81824"/>
    <lineage>
        <taxon>Eukaryota</taxon>
        <taxon>Choanoflagellata</taxon>
        <taxon>Craspedida</taxon>
        <taxon>Salpingoecidae</taxon>
        <taxon>Monosiga</taxon>
    </lineage>
</organism>
<feature type="region of interest" description="Disordered" evidence="5">
    <location>
        <begin position="1366"/>
        <end position="1416"/>
    </location>
</feature>
<keyword evidence="7" id="KW-0732">Signal</keyword>
<dbReference type="InterPro" id="IPR051694">
    <property type="entry name" value="Immunoregulatory_rcpt-like"/>
</dbReference>
<feature type="region of interest" description="Disordered" evidence="5">
    <location>
        <begin position="1123"/>
        <end position="1155"/>
    </location>
</feature>
<dbReference type="GO" id="GO:0016020">
    <property type="term" value="C:membrane"/>
    <property type="evidence" value="ECO:0007669"/>
    <property type="project" value="UniProtKB-SubCell"/>
</dbReference>
<keyword evidence="9" id="KW-1185">Reference proteome</keyword>
<name>A9UXT7_MONBE</name>
<proteinExistence type="predicted"/>
<evidence type="ECO:0000313" key="8">
    <source>
        <dbReference type="EMBL" id="EDQ89902.1"/>
    </source>
</evidence>
<accession>A9UXT7</accession>
<feature type="chain" id="PRO_5002744500" evidence="7">
    <location>
        <begin position="22"/>
        <end position="1416"/>
    </location>
</feature>
<evidence type="ECO:0000256" key="3">
    <source>
        <dbReference type="ARBA" id="ARBA00022989"/>
    </source>
</evidence>
<dbReference type="PANTHER" id="PTHR15549:SF30">
    <property type="entry name" value="MID2 DOMAIN-CONTAINING PROTEIN"/>
    <property type="match status" value="1"/>
</dbReference>
<evidence type="ECO:0000256" key="1">
    <source>
        <dbReference type="ARBA" id="ARBA00004167"/>
    </source>
</evidence>
<gene>
    <name evidence="8" type="ORF">MONBRDRAFT_32127</name>
</gene>
<dbReference type="GO" id="GO:0031267">
    <property type="term" value="F:small GTPase binding"/>
    <property type="evidence" value="ECO:0000318"/>
    <property type="project" value="GO_Central"/>
</dbReference>
<feature type="signal peptide" evidence="7">
    <location>
        <begin position="1"/>
        <end position="21"/>
    </location>
</feature>
<evidence type="ECO:0000256" key="2">
    <source>
        <dbReference type="ARBA" id="ARBA00022692"/>
    </source>
</evidence>
<sequence>MMTHTVRLLLVLALVLHQAAGEATCTWAVERLGTSETWSSASSSGSAILIRSSATEATTLSVQFTMSTAEVSAADLQLATRFGPPLGNKEVQYNGSTYILPAHGASQMRLRILDAAVLDTSDPQISWTAHLYIPAFTSEVPLTIAPERMPGSLGEAISCGDTPALAVVVNYTGDNYVPSIVSATRLSPDLLDLGESPALASARIVVLDDADRLMICNLTYSSPASFNLTLTTMSESAVSVGTGLWRHELVVTAILPRWKGNISFTDPTLLCWDGMPNSVSVLSGPVLNHLDFATLDQLDITGPEISDVIFGPAVNASVMTGVAFSLELRAFDSESGMINACLGLISLALNGQEVAPYVYYAHFLPITGSSRGGIYGNTAAELPAAIAAPPGSSLILSTLQCTDQAGNVGHMNVSEPLNYTNFDDVPPVIEDHYIYQRNGTVHLNFNATEEGVGLAACGAELWQDAILPNHLKQRPIVFHQPLRASSNRSFYAEMSFTRRLPLLWTSRFNVSIYCYDIASNYVWRNFTWDANPENLTFSTFDVSVSALSYPSSVLRNGPHGFIELVFSSMFSNQTCALEMTSSIGRTMHMNLATPNRSSSGLTTYVSPMLSIMWNQVPGYYYPARISCLVNSVMEFIYKPPSPLRGMYFEPLRVDQTPPQIPFVNVTTPLVDTELGLAFVALDGDQLERCTASIQAASGPASSVVRPYSFVPQPQTSSVQTVTINISRWLYAGTYSLHSLRCVDRSGNSKSIKPDVGSVGPTVRLRFSKISPGDTTAPAIAGIREVGQPPFLLDANDTIAFYIDAADNESGILSCRLGFNNTSRNEAVRNAFEEWTESGYVEQSTCFDHLFNLAVYEVPPGIEYFQAEVTRFDPIQFSRIVFSESTVNTSQSDVTVTITAVPSAEARYDLDTCSMQLVDPYTWSDPPIVNVELLPAQSNKELMRASIVIPRYSTPFRYYLWELACYDQYGLALNYSVYSDRYLLNDIDNLGFTVLEQVDHGDSSPPAFVNFQASGWVLDLDGSGEAVILLVETSPVGPAPLAKCIAKFDRINSAEPASFQIQLLPNFYETSAEGTITVNKVTQRGVYNLTSLACSDEIGNTVVSHPDYTLVVVYNETVTTTAAPTLAASSNRPATTRAAQPPTTAPGAASTVASSNSSSDSTVLIVIAVLAVLLIVAVVVVVLLWRARRRAGKPGPGPSAIGGTSQLLFMNNMYAEQADEVHSLNSNLHQLRSPPGAQMSGVAAQNGTMPPTAVSTPTPAPAAPRRNNLGNPFLPPDEAPTARDLDQYAYAAPPSAHVSDTYAAAGATSSHDNDYLLPSTGYASLTPDRTPYDTAPGAQAPAGYAALSPDHAAYDTAQPGKADYASLTSDRVAYEPSRRETQRRREFAAYETASGAEEPDLYAEAQAPFRSRQDTFA</sequence>
<dbReference type="GO" id="GO:0005737">
    <property type="term" value="C:cytoplasm"/>
    <property type="evidence" value="ECO:0000318"/>
    <property type="project" value="GO_Central"/>
</dbReference>
<dbReference type="GeneID" id="5890642"/>
<feature type="transmembrane region" description="Helical" evidence="6">
    <location>
        <begin position="1162"/>
        <end position="1184"/>
    </location>
</feature>
<evidence type="ECO:0000256" key="6">
    <source>
        <dbReference type="SAM" id="Phobius"/>
    </source>
</evidence>
<feature type="region of interest" description="Disordered" evidence="5">
    <location>
        <begin position="1234"/>
        <end position="1272"/>
    </location>
</feature>
<dbReference type="PANTHER" id="PTHR15549">
    <property type="entry name" value="PAIRED IMMUNOGLOBULIN-LIKE TYPE 2 RECEPTOR"/>
    <property type="match status" value="1"/>
</dbReference>
<dbReference type="GO" id="GO:0071944">
    <property type="term" value="C:cell periphery"/>
    <property type="evidence" value="ECO:0007669"/>
    <property type="project" value="UniProtKB-ARBA"/>
</dbReference>
<dbReference type="GO" id="GO:0030833">
    <property type="term" value="P:regulation of actin filament polymerization"/>
    <property type="evidence" value="ECO:0000318"/>
    <property type="project" value="GO_Central"/>
</dbReference>
<keyword evidence="3 6" id="KW-1133">Transmembrane helix</keyword>
<dbReference type="Proteomes" id="UP000001357">
    <property type="component" value="Unassembled WGS sequence"/>
</dbReference>
<evidence type="ECO:0000256" key="7">
    <source>
        <dbReference type="SAM" id="SignalP"/>
    </source>
</evidence>
<protein>
    <submittedName>
        <fullName evidence="8">Uncharacterized protein</fullName>
    </submittedName>
</protein>
<dbReference type="InParanoid" id="A9UXT7"/>
<evidence type="ECO:0000256" key="5">
    <source>
        <dbReference type="SAM" id="MobiDB-lite"/>
    </source>
</evidence>
<dbReference type="EMBL" id="CH991549">
    <property type="protein sequence ID" value="EDQ89902.1"/>
    <property type="molecule type" value="Genomic_DNA"/>
</dbReference>
<keyword evidence="2 6" id="KW-0812">Transmembrane</keyword>
<comment type="subcellular location">
    <subcellularLocation>
        <location evidence="1">Membrane</location>
        <topology evidence="1">Single-pass membrane protein</topology>
    </subcellularLocation>
</comment>
<feature type="compositionally biased region" description="Basic and acidic residues" evidence="5">
    <location>
        <begin position="1371"/>
        <end position="1387"/>
    </location>
</feature>
<dbReference type="RefSeq" id="XP_001745324.1">
    <property type="nucleotide sequence ID" value="XM_001745272.1"/>
</dbReference>
<evidence type="ECO:0000313" key="9">
    <source>
        <dbReference type="Proteomes" id="UP000001357"/>
    </source>
</evidence>
<keyword evidence="4 6" id="KW-0472">Membrane</keyword>